<dbReference type="EMBL" id="PQXL01000162">
    <property type="protein sequence ID" value="THV50164.1"/>
    <property type="molecule type" value="Genomic_DNA"/>
</dbReference>
<dbReference type="GO" id="GO:0016020">
    <property type="term" value="C:membrane"/>
    <property type="evidence" value="ECO:0007669"/>
    <property type="project" value="UniProtKB-SubCell"/>
</dbReference>
<evidence type="ECO:0000256" key="2">
    <source>
        <dbReference type="ARBA" id="ARBA00022692"/>
    </source>
</evidence>
<evidence type="ECO:0000256" key="1">
    <source>
        <dbReference type="ARBA" id="ARBA00004141"/>
    </source>
</evidence>
<reference evidence="6 7" key="1">
    <citation type="submission" date="2017-12" db="EMBL/GenBank/DDBJ databases">
        <title>Comparative genomics of Botrytis spp.</title>
        <authorList>
            <person name="Valero-Jimenez C.A."/>
            <person name="Tapia P."/>
            <person name="Veloso J."/>
            <person name="Silva-Moreno E."/>
            <person name="Staats M."/>
            <person name="Valdes J.H."/>
            <person name="Van Kan J.A.L."/>
        </authorList>
    </citation>
    <scope>NUCLEOTIDE SEQUENCE [LARGE SCALE GENOMIC DNA]</scope>
    <source>
        <strain evidence="6 7">MUCL435</strain>
    </source>
</reference>
<evidence type="ECO:0000313" key="7">
    <source>
        <dbReference type="Proteomes" id="UP000308671"/>
    </source>
</evidence>
<protein>
    <recommendedName>
        <fullName evidence="8">Mg2+ transporter protein, CorA-like/Zinc transport protein ZntB</fullName>
    </recommendedName>
</protein>
<keyword evidence="7" id="KW-1185">Reference proteome</keyword>
<evidence type="ECO:0000313" key="6">
    <source>
        <dbReference type="EMBL" id="THV50164.1"/>
    </source>
</evidence>
<feature type="transmembrane region" description="Helical" evidence="5">
    <location>
        <begin position="418"/>
        <end position="439"/>
    </location>
</feature>
<keyword evidence="2 5" id="KW-0812">Transmembrane</keyword>
<proteinExistence type="predicted"/>
<keyword evidence="4 5" id="KW-0472">Membrane</keyword>
<comment type="caution">
    <text evidence="6">The sequence shown here is derived from an EMBL/GenBank/DDBJ whole genome shotgun (WGS) entry which is preliminary data.</text>
</comment>
<dbReference type="InterPro" id="IPR045863">
    <property type="entry name" value="CorA_TM1_TM2"/>
</dbReference>
<gene>
    <name evidence="6" type="ORF">BGAL_0162g00080</name>
</gene>
<evidence type="ECO:0000256" key="4">
    <source>
        <dbReference type="ARBA" id="ARBA00023136"/>
    </source>
</evidence>
<dbReference type="Proteomes" id="UP000308671">
    <property type="component" value="Unassembled WGS sequence"/>
</dbReference>
<evidence type="ECO:0000256" key="5">
    <source>
        <dbReference type="SAM" id="Phobius"/>
    </source>
</evidence>
<feature type="transmembrane region" description="Helical" evidence="5">
    <location>
        <begin position="381"/>
        <end position="406"/>
    </location>
</feature>
<name>A0A4S8RA13_9HELO</name>
<dbReference type="Gene3D" id="1.20.58.340">
    <property type="entry name" value="Magnesium transport protein CorA, transmembrane region"/>
    <property type="match status" value="1"/>
</dbReference>
<dbReference type="AlphaFoldDB" id="A0A4S8RA13"/>
<sequence length="520" mass="59877">MDDYMFTSNVARCRNVIEHTTYLEMVSYSDPTLNTIEEHPLTPDEFENFLNRRGAFAPPELPEGVVQIACVRLILQLNAKHPDTFATNVLSFPSATYISMVKTMNLPFRSIESGSAVGPIFWAAYDQDEKNPHLRKNQLTYSSEIVNRKSDVRKKGLTRGWELTLSHDINSGLTTGYAKGTESSDMVESIRHLKACILQIGHPMLLPAIIFSHDISYKTDLKQRDARDWLRKLEHAVSMRSEIEEKEGYVREGVIDLDAINRDLVECHSQVLWKRPKAYLQILAQLEKAMKMFEEKLPERRKDETMRALQASMLARFDFYRVKLQGIDSYAYTTLQRLDIQRSALYNIIAQKESKLNFQMAKEQRQLAHAAKRDSSTMKTISLLSAIFFPGAYLASVFSMTFFNFQNEPGTPAVSESFWLYWAVTIPCTMIIVGWWYVWEKKRERRYNLEDIDLEKGSDDMEKEIMATMRKRTMSKASTWDRQNPMGNANGHGHGHVHTHVHGISEKVHGIGEKLGKKME</sequence>
<dbReference type="SUPFAM" id="SSF144083">
    <property type="entry name" value="Magnesium transport protein CorA, transmembrane region"/>
    <property type="match status" value="1"/>
</dbReference>
<organism evidence="6 7">
    <name type="scientific">Botrytis galanthina</name>
    <dbReference type="NCBI Taxonomy" id="278940"/>
    <lineage>
        <taxon>Eukaryota</taxon>
        <taxon>Fungi</taxon>
        <taxon>Dikarya</taxon>
        <taxon>Ascomycota</taxon>
        <taxon>Pezizomycotina</taxon>
        <taxon>Leotiomycetes</taxon>
        <taxon>Helotiales</taxon>
        <taxon>Sclerotiniaceae</taxon>
        <taxon>Botrytis</taxon>
    </lineage>
</organism>
<evidence type="ECO:0000256" key="3">
    <source>
        <dbReference type="ARBA" id="ARBA00022989"/>
    </source>
</evidence>
<keyword evidence="3 5" id="KW-1133">Transmembrane helix</keyword>
<dbReference type="OrthoDB" id="2830640at2759"/>
<comment type="subcellular location">
    <subcellularLocation>
        <location evidence="1">Membrane</location>
        <topology evidence="1">Multi-pass membrane protein</topology>
    </subcellularLocation>
</comment>
<accession>A0A4S8RA13</accession>
<evidence type="ECO:0008006" key="8">
    <source>
        <dbReference type="Google" id="ProtNLM"/>
    </source>
</evidence>